<dbReference type="EMBL" id="ACPB03019646">
    <property type="status" value="NOT_ANNOTATED_CDS"/>
    <property type="molecule type" value="Genomic_DNA"/>
</dbReference>
<dbReference type="VEuPathDB" id="VectorBase:RPRC003890"/>
<sequence>MVIVLSIFFYDKGYFFCFLFLYFGTIYVNKKISREMRRTTSLFTAVCSTLLFLQTSHGSSSLPYFHLLEEKVKEVYLELMQPLILETTQGNETITSIEEDYLKRILTNPSLNLVNNTNNFSSKGDSCQKLAEYLPKAKKKVETAFYICSNITSAMSQVVLDSFDCLSINIFKTITCLLGNVGKTLSIYRQFKPEIRTIILELKSTLSILIELYKNCLRHI</sequence>
<keyword evidence="2" id="KW-1185">Reference proteome</keyword>
<accession>T1HIL7</accession>
<evidence type="ECO:0000313" key="1">
    <source>
        <dbReference type="EnsemblMetazoa" id="RPRC003890-PA"/>
    </source>
</evidence>
<evidence type="ECO:0000313" key="2">
    <source>
        <dbReference type="Proteomes" id="UP000015103"/>
    </source>
</evidence>
<name>T1HIL7_RHOPR</name>
<protein>
    <submittedName>
        <fullName evidence="1">Uncharacterized protein</fullName>
    </submittedName>
</protein>
<dbReference type="Proteomes" id="UP000015103">
    <property type="component" value="Unassembled WGS sequence"/>
</dbReference>
<dbReference type="AlphaFoldDB" id="T1HIL7"/>
<dbReference type="InParanoid" id="T1HIL7"/>
<organism evidence="1 2">
    <name type="scientific">Rhodnius prolixus</name>
    <name type="common">Triatomid bug</name>
    <dbReference type="NCBI Taxonomy" id="13249"/>
    <lineage>
        <taxon>Eukaryota</taxon>
        <taxon>Metazoa</taxon>
        <taxon>Ecdysozoa</taxon>
        <taxon>Arthropoda</taxon>
        <taxon>Hexapoda</taxon>
        <taxon>Insecta</taxon>
        <taxon>Pterygota</taxon>
        <taxon>Neoptera</taxon>
        <taxon>Paraneoptera</taxon>
        <taxon>Hemiptera</taxon>
        <taxon>Heteroptera</taxon>
        <taxon>Panheteroptera</taxon>
        <taxon>Cimicomorpha</taxon>
        <taxon>Reduviidae</taxon>
        <taxon>Triatominae</taxon>
        <taxon>Rhodnius</taxon>
    </lineage>
</organism>
<reference evidence="1" key="1">
    <citation type="submission" date="2015-05" db="UniProtKB">
        <authorList>
            <consortium name="EnsemblMetazoa"/>
        </authorList>
    </citation>
    <scope>IDENTIFICATION</scope>
</reference>
<dbReference type="HOGENOM" id="CLU_1257468_0_0_1"/>
<dbReference type="EnsemblMetazoa" id="RPRC003890-RA">
    <property type="protein sequence ID" value="RPRC003890-PA"/>
    <property type="gene ID" value="RPRC003890"/>
</dbReference>
<proteinExistence type="predicted"/>